<dbReference type="InterPro" id="IPR023358">
    <property type="entry name" value="Peptidase_M18_dom2"/>
</dbReference>
<evidence type="ECO:0000256" key="2">
    <source>
        <dbReference type="ARBA" id="ARBA00001947"/>
    </source>
</evidence>
<evidence type="ECO:0000256" key="1">
    <source>
        <dbReference type="ARBA" id="ARBA00001335"/>
    </source>
</evidence>
<dbReference type="GO" id="GO:0006508">
    <property type="term" value="P:proteolysis"/>
    <property type="evidence" value="ECO:0007669"/>
    <property type="project" value="UniProtKB-KW"/>
</dbReference>
<proteinExistence type="inferred from homology"/>
<keyword evidence="11 13" id="KW-0862">Zinc</keyword>
<comment type="cofactor">
    <cofactor evidence="2">
        <name>Zn(2+)</name>
        <dbReference type="ChEBI" id="CHEBI:29105"/>
    </cofactor>
</comment>
<evidence type="ECO:0000256" key="10">
    <source>
        <dbReference type="ARBA" id="ARBA00022801"/>
    </source>
</evidence>
<evidence type="ECO:0000256" key="4">
    <source>
        <dbReference type="ARBA" id="ARBA00011395"/>
    </source>
</evidence>
<dbReference type="PANTHER" id="PTHR28570:SF3">
    <property type="entry name" value="ASPARTYL AMINOPEPTIDASE"/>
    <property type="match status" value="1"/>
</dbReference>
<keyword evidence="8 13" id="KW-0645">Protease</keyword>
<evidence type="ECO:0000256" key="6">
    <source>
        <dbReference type="ARBA" id="ARBA00015118"/>
    </source>
</evidence>
<dbReference type="GO" id="GO:0005737">
    <property type="term" value="C:cytoplasm"/>
    <property type="evidence" value="ECO:0007669"/>
    <property type="project" value="UniProtKB-ARBA"/>
</dbReference>
<keyword evidence="9 13" id="KW-0479">Metal-binding</keyword>
<comment type="subunit">
    <text evidence="4">Tetrahedron-shaped homododecamer built from six homodimers.</text>
</comment>
<evidence type="ECO:0000313" key="16">
    <source>
        <dbReference type="WBParaSite" id="maker-unitig_26225-snap-gene-0.1-mRNA-1"/>
    </source>
</evidence>
<dbReference type="AlphaFoldDB" id="A0A1I8FAD9"/>
<organism evidence="15 16">
    <name type="scientific">Macrostomum lignano</name>
    <dbReference type="NCBI Taxonomy" id="282301"/>
    <lineage>
        <taxon>Eukaryota</taxon>
        <taxon>Metazoa</taxon>
        <taxon>Spiralia</taxon>
        <taxon>Lophotrochozoa</taxon>
        <taxon>Platyhelminthes</taxon>
        <taxon>Rhabditophora</taxon>
        <taxon>Macrostomorpha</taxon>
        <taxon>Macrostomida</taxon>
        <taxon>Macrostomidae</taxon>
        <taxon>Macrostomum</taxon>
    </lineage>
</organism>
<evidence type="ECO:0000256" key="7">
    <source>
        <dbReference type="ARBA" id="ARBA00022438"/>
    </source>
</evidence>
<evidence type="ECO:0000313" key="15">
    <source>
        <dbReference type="Proteomes" id="UP000095280"/>
    </source>
</evidence>
<dbReference type="Gene3D" id="3.40.630.10">
    <property type="entry name" value="Zn peptidases"/>
    <property type="match status" value="1"/>
</dbReference>
<protein>
    <recommendedName>
        <fullName evidence="6">Aspartyl aminopeptidase</fullName>
        <ecNumber evidence="5">3.4.11.21</ecNumber>
    </recommendedName>
</protein>
<dbReference type="PRINTS" id="PR00932">
    <property type="entry name" value="AMINO1PTASE"/>
</dbReference>
<dbReference type="PANTHER" id="PTHR28570">
    <property type="entry name" value="ASPARTYL AMINOPEPTIDASE"/>
    <property type="match status" value="1"/>
</dbReference>
<keyword evidence="7 13" id="KW-0031">Aminopeptidase</keyword>
<dbReference type="EC" id="3.4.11.21" evidence="5"/>
<feature type="compositionally biased region" description="Low complexity" evidence="14">
    <location>
        <begin position="56"/>
        <end position="72"/>
    </location>
</feature>
<evidence type="ECO:0000256" key="5">
    <source>
        <dbReference type="ARBA" id="ARBA00011965"/>
    </source>
</evidence>
<comment type="similarity">
    <text evidence="3 13">Belongs to the peptidase M18 family.</text>
</comment>
<evidence type="ECO:0000256" key="9">
    <source>
        <dbReference type="ARBA" id="ARBA00022723"/>
    </source>
</evidence>
<keyword evidence="15" id="KW-1185">Reference proteome</keyword>
<keyword evidence="10 13" id="KW-0378">Hydrolase</keyword>
<keyword evidence="12 13" id="KW-0482">Metalloprotease</keyword>
<evidence type="ECO:0000256" key="3">
    <source>
        <dbReference type="ARBA" id="ARBA00008290"/>
    </source>
</evidence>
<dbReference type="InterPro" id="IPR001948">
    <property type="entry name" value="Peptidase_M18"/>
</dbReference>
<dbReference type="Pfam" id="PF02127">
    <property type="entry name" value="Peptidase_M18"/>
    <property type="match status" value="1"/>
</dbReference>
<dbReference type="Proteomes" id="UP000095280">
    <property type="component" value="Unplaced"/>
</dbReference>
<feature type="region of interest" description="Disordered" evidence="14">
    <location>
        <begin position="38"/>
        <end position="79"/>
    </location>
</feature>
<evidence type="ECO:0000256" key="13">
    <source>
        <dbReference type="RuleBase" id="RU004386"/>
    </source>
</evidence>
<evidence type="ECO:0000256" key="14">
    <source>
        <dbReference type="SAM" id="MobiDB-lite"/>
    </source>
</evidence>
<evidence type="ECO:0000256" key="8">
    <source>
        <dbReference type="ARBA" id="ARBA00022670"/>
    </source>
</evidence>
<dbReference type="SUPFAM" id="SSF101821">
    <property type="entry name" value="Aminopeptidase/glucanase lid domain"/>
    <property type="match status" value="1"/>
</dbReference>
<dbReference type="Gene3D" id="2.30.250.10">
    <property type="entry name" value="Aminopeptidase i, Domain 2"/>
    <property type="match status" value="1"/>
</dbReference>
<accession>A0A1I8FAD9</accession>
<evidence type="ECO:0000256" key="12">
    <source>
        <dbReference type="ARBA" id="ARBA00023049"/>
    </source>
</evidence>
<dbReference type="WBParaSite" id="maker-unitig_26225-snap-gene-0.1-mRNA-1">
    <property type="protein sequence ID" value="maker-unitig_26225-snap-gene-0.1-mRNA-1"/>
    <property type="gene ID" value="maker-unitig_26225-snap-gene-0.1"/>
</dbReference>
<reference evidence="16" key="1">
    <citation type="submission" date="2016-11" db="UniProtKB">
        <authorList>
            <consortium name="WormBaseParasite"/>
        </authorList>
    </citation>
    <scope>IDENTIFICATION</scope>
</reference>
<name>A0A1I8FAD9_9PLAT</name>
<dbReference type="GO" id="GO:0008237">
    <property type="term" value="F:metallopeptidase activity"/>
    <property type="evidence" value="ECO:0007669"/>
    <property type="project" value="UniProtKB-KW"/>
</dbReference>
<dbReference type="GO" id="GO:0004177">
    <property type="term" value="F:aminopeptidase activity"/>
    <property type="evidence" value="ECO:0007669"/>
    <property type="project" value="UniProtKB-KW"/>
</dbReference>
<dbReference type="SUPFAM" id="SSF53187">
    <property type="entry name" value="Zn-dependent exopeptidases"/>
    <property type="match status" value="1"/>
</dbReference>
<evidence type="ECO:0000256" key="11">
    <source>
        <dbReference type="ARBA" id="ARBA00022833"/>
    </source>
</evidence>
<dbReference type="GO" id="GO:0008270">
    <property type="term" value="F:zinc ion binding"/>
    <property type="evidence" value="ECO:0007669"/>
    <property type="project" value="InterPro"/>
</dbReference>
<sequence>CSRLSGFKVPEYSACRTQPPFRPPQVPSLAIHLNRTVNDEGFAPNKENHLAPNPLAADASGAGDAGPGPSDDTSAPPQRHPVGLLARIAEKLGCQPADILDWDLYLADTQPAAVTGLNGDFVSSPRLDNLLSCYSALTALIEAPGLESDPNCRVVCLYDHEEIAARRRAAGSALTLHFLRRLSQGAEFETAVPKSLLVSADVAHAVHPNYEEKHERKHRPSLFGGVVIKENANQRYATNCLTSSLLRECLRLSDPAAQLQDFDMACGSTIGPILAAKVGLPTIDVGSPIFGMHSIRETGAAAAPGQGVQLFSAFFKHFPALREAMETHPFSFNIIKFPFLEIPRSNMAELIPVPGAKSSKVT</sequence>
<comment type="catalytic activity">
    <reaction evidence="1">
        <text>Release of an N-terminal aspartate or glutamate from a peptide, with a preference for aspartate.</text>
        <dbReference type="EC" id="3.4.11.21"/>
    </reaction>
</comment>